<keyword evidence="6 8" id="KW-0472">Membrane</keyword>
<evidence type="ECO:0000256" key="6">
    <source>
        <dbReference type="ARBA" id="ARBA00023136"/>
    </source>
</evidence>
<comment type="caution">
    <text evidence="9">The sequence shown here is derived from an EMBL/GenBank/DDBJ whole genome shotgun (WGS) entry which is preliminary data.</text>
</comment>
<dbReference type="GO" id="GO:0005886">
    <property type="term" value="C:plasma membrane"/>
    <property type="evidence" value="ECO:0007669"/>
    <property type="project" value="UniProtKB-SubCell"/>
</dbReference>
<sequence length="133" mass="13933">MSDSAFATQSRGSSEMATMNITPLVDVMLVLLVIFMIAAPVVTRSLPLDLGRGNGRSEPPPRVQLQVQADGNFLLDGVQLGAASLDAALRSVAQRSPDSVVQIDASGDADYQGFTTALASARRNGLGHIALRP</sequence>
<gene>
    <name evidence="9" type="ORF">EER27_09880</name>
</gene>
<accession>A0A3M8SXV7</accession>
<evidence type="ECO:0000313" key="10">
    <source>
        <dbReference type="Proteomes" id="UP000267049"/>
    </source>
</evidence>
<dbReference type="Pfam" id="PF02472">
    <property type="entry name" value="ExbD"/>
    <property type="match status" value="1"/>
</dbReference>
<dbReference type="AlphaFoldDB" id="A0A3M8SXV7"/>
<name>A0A3M8SXV7_9GAMM</name>
<dbReference type="GO" id="GO:0015031">
    <property type="term" value="P:protein transport"/>
    <property type="evidence" value="ECO:0007669"/>
    <property type="project" value="UniProtKB-KW"/>
</dbReference>
<dbReference type="Proteomes" id="UP000267049">
    <property type="component" value="Unassembled WGS sequence"/>
</dbReference>
<protein>
    <submittedName>
        <fullName evidence="9">Biopolymer transporter ExbD</fullName>
    </submittedName>
</protein>
<evidence type="ECO:0000256" key="3">
    <source>
        <dbReference type="ARBA" id="ARBA00022475"/>
    </source>
</evidence>
<keyword evidence="3" id="KW-1003">Cell membrane</keyword>
<keyword evidence="7" id="KW-0813">Transport</keyword>
<comment type="similarity">
    <text evidence="2 7">Belongs to the ExbD/TolR family.</text>
</comment>
<dbReference type="EMBL" id="RIBS01000004">
    <property type="protein sequence ID" value="RNF83680.1"/>
    <property type="molecule type" value="Genomic_DNA"/>
</dbReference>
<evidence type="ECO:0000256" key="5">
    <source>
        <dbReference type="ARBA" id="ARBA00022989"/>
    </source>
</evidence>
<dbReference type="RefSeq" id="WP_123087939.1">
    <property type="nucleotide sequence ID" value="NZ_RIBS01000004.1"/>
</dbReference>
<reference evidence="9 10" key="1">
    <citation type="submission" date="2018-11" db="EMBL/GenBank/DDBJ databases">
        <title>Lysobacter cryohumiis sp. nov., isolated from soil in the Tianshan Mountains, Xinjiang, China.</title>
        <authorList>
            <person name="Luo Y."/>
            <person name="Sheng H."/>
        </authorList>
    </citation>
    <scope>NUCLEOTIDE SEQUENCE [LARGE SCALE GENOMIC DNA]</scope>
    <source>
        <strain evidence="9 10">ZS60</strain>
    </source>
</reference>
<evidence type="ECO:0000256" key="1">
    <source>
        <dbReference type="ARBA" id="ARBA00004162"/>
    </source>
</evidence>
<evidence type="ECO:0000256" key="2">
    <source>
        <dbReference type="ARBA" id="ARBA00005811"/>
    </source>
</evidence>
<dbReference type="PANTHER" id="PTHR30558">
    <property type="entry name" value="EXBD MEMBRANE COMPONENT OF PMF-DRIVEN MACROMOLECULE IMPORT SYSTEM"/>
    <property type="match status" value="1"/>
</dbReference>
<organism evidence="9 10">
    <name type="scientific">Montanilutibacter psychrotolerans</name>
    <dbReference type="NCBI Taxonomy" id="1327343"/>
    <lineage>
        <taxon>Bacteria</taxon>
        <taxon>Pseudomonadati</taxon>
        <taxon>Pseudomonadota</taxon>
        <taxon>Gammaproteobacteria</taxon>
        <taxon>Lysobacterales</taxon>
        <taxon>Lysobacteraceae</taxon>
        <taxon>Montanilutibacter</taxon>
    </lineage>
</organism>
<evidence type="ECO:0000256" key="8">
    <source>
        <dbReference type="SAM" id="Phobius"/>
    </source>
</evidence>
<keyword evidence="10" id="KW-1185">Reference proteome</keyword>
<dbReference type="GO" id="GO:0022857">
    <property type="term" value="F:transmembrane transporter activity"/>
    <property type="evidence" value="ECO:0007669"/>
    <property type="project" value="InterPro"/>
</dbReference>
<proteinExistence type="inferred from homology"/>
<comment type="subcellular location">
    <subcellularLocation>
        <location evidence="1">Cell membrane</location>
        <topology evidence="1">Single-pass membrane protein</topology>
    </subcellularLocation>
    <subcellularLocation>
        <location evidence="7">Cell membrane</location>
        <topology evidence="7">Single-pass type II membrane protein</topology>
    </subcellularLocation>
</comment>
<dbReference type="InterPro" id="IPR003400">
    <property type="entry name" value="ExbD"/>
</dbReference>
<evidence type="ECO:0000313" key="9">
    <source>
        <dbReference type="EMBL" id="RNF83680.1"/>
    </source>
</evidence>
<feature type="transmembrane region" description="Helical" evidence="8">
    <location>
        <begin position="20"/>
        <end position="42"/>
    </location>
</feature>
<evidence type="ECO:0000256" key="7">
    <source>
        <dbReference type="RuleBase" id="RU003879"/>
    </source>
</evidence>
<keyword evidence="4 7" id="KW-0812">Transmembrane</keyword>
<dbReference type="OrthoDB" id="9798629at2"/>
<dbReference type="PANTHER" id="PTHR30558:SF7">
    <property type="entry name" value="TOL-PAL SYSTEM PROTEIN TOLR"/>
    <property type="match status" value="1"/>
</dbReference>
<keyword evidence="5 8" id="KW-1133">Transmembrane helix</keyword>
<keyword evidence="7" id="KW-0653">Protein transport</keyword>
<dbReference type="Gene3D" id="3.30.420.270">
    <property type="match status" value="1"/>
</dbReference>
<evidence type="ECO:0000256" key="4">
    <source>
        <dbReference type="ARBA" id="ARBA00022692"/>
    </source>
</evidence>